<evidence type="ECO:0000259" key="2">
    <source>
        <dbReference type="Pfam" id="PF04235"/>
    </source>
</evidence>
<dbReference type="PANTHER" id="PTHR30590">
    <property type="entry name" value="INNER MEMBRANE PROTEIN"/>
    <property type="match status" value="1"/>
</dbReference>
<dbReference type="OrthoDB" id="2388539at2"/>
<protein>
    <recommendedName>
        <fullName evidence="2">DUF418 domain-containing protein</fullName>
    </recommendedName>
</protein>
<dbReference type="STRING" id="446860.AS188_00560"/>
<organism evidence="3 5">
    <name type="scientific">Kocuria flava</name>
    <dbReference type="NCBI Taxonomy" id="446860"/>
    <lineage>
        <taxon>Bacteria</taxon>
        <taxon>Bacillati</taxon>
        <taxon>Actinomycetota</taxon>
        <taxon>Actinomycetes</taxon>
        <taxon>Micrococcales</taxon>
        <taxon>Micrococcaceae</taxon>
        <taxon>Kocuria</taxon>
    </lineage>
</organism>
<name>A0A0U3HCK2_9MICC</name>
<evidence type="ECO:0000313" key="3">
    <source>
        <dbReference type="EMBL" id="ALU38488.1"/>
    </source>
</evidence>
<dbReference type="AlphaFoldDB" id="A0A0U3HCK2"/>
<proteinExistence type="predicted"/>
<reference evidence="3 5" key="1">
    <citation type="submission" date="2015-11" db="EMBL/GenBank/DDBJ databases">
        <title>Complete Genome Sequence of Kocuria flava strain HO-9041.</title>
        <authorList>
            <person name="Zhou M."/>
            <person name="Dai J."/>
        </authorList>
    </citation>
    <scope>NUCLEOTIDE SEQUENCE [LARGE SCALE GENOMIC DNA]</scope>
    <source>
        <strain evidence="3 5">HO-9041</strain>
    </source>
</reference>
<keyword evidence="1" id="KW-0472">Membrane</keyword>
<dbReference type="InterPro" id="IPR007349">
    <property type="entry name" value="DUF418"/>
</dbReference>
<feature type="transmembrane region" description="Helical" evidence="1">
    <location>
        <begin position="241"/>
        <end position="262"/>
    </location>
</feature>
<evidence type="ECO:0000313" key="5">
    <source>
        <dbReference type="Proteomes" id="UP000057181"/>
    </source>
</evidence>
<gene>
    <name evidence="3" type="ORF">AS188_00560</name>
    <name evidence="4" type="ORF">KFL01_18230</name>
</gene>
<feature type="transmembrane region" description="Helical" evidence="1">
    <location>
        <begin position="357"/>
        <end position="375"/>
    </location>
</feature>
<dbReference type="EMBL" id="BJZR01000047">
    <property type="protein sequence ID" value="GEO92517.1"/>
    <property type="molecule type" value="Genomic_DNA"/>
</dbReference>
<dbReference type="Proteomes" id="UP000057181">
    <property type="component" value="Chromosome"/>
</dbReference>
<feature type="domain" description="DUF418" evidence="2">
    <location>
        <begin position="226"/>
        <end position="392"/>
    </location>
</feature>
<dbReference type="Proteomes" id="UP000321155">
    <property type="component" value="Unassembled WGS sequence"/>
</dbReference>
<dbReference type="KEGG" id="kfv:AS188_00560"/>
<feature type="transmembrane region" description="Helical" evidence="1">
    <location>
        <begin position="327"/>
        <end position="345"/>
    </location>
</feature>
<evidence type="ECO:0000313" key="4">
    <source>
        <dbReference type="EMBL" id="GEO92517.1"/>
    </source>
</evidence>
<keyword evidence="1" id="KW-1133">Transmembrane helix</keyword>
<evidence type="ECO:0000313" key="6">
    <source>
        <dbReference type="Proteomes" id="UP000321155"/>
    </source>
</evidence>
<sequence>MSGTGAPGSRRVPAPDVARGLMLWVIAVANVTVWLWDAGPLGGLRDRPLGTGASTGAWTADDAVNLALSALVDGRGFPLFSFLVGYGVGQLAAREAARGADPPAVRSVLLRRYAWLAPIGAAHAVLLFPGDIVTAYAVGGVLLALLVHDSTRLLLALAGAGTVLTALYGAASAVAVDGRTAFPGLHAPTAAEHLAATVAEGLGVVAYAPLQLLGLLPMMLLGLALSRTRVLERPAPHRRTVLLVAAASVGAGLLTGTGTGLFTTGRIDPAPGPLALLTAADAVTGAAQGIAYALLIAVVCDRVLHGAPAGPAHPVLWALQALGRRSLSGYLAQSVLFTVLMPPWALGLGEDLGPVDALLAGTCVWLLTLLAAVLLEHRGRPGPAETLHRRLHLARRVGS</sequence>
<dbReference type="Pfam" id="PF04235">
    <property type="entry name" value="DUF418"/>
    <property type="match status" value="1"/>
</dbReference>
<keyword evidence="6" id="KW-1185">Reference proteome</keyword>
<dbReference type="RefSeq" id="WP_058857202.1">
    <property type="nucleotide sequence ID" value="NZ_BJZR01000047.1"/>
</dbReference>
<feature type="transmembrane region" description="Helical" evidence="1">
    <location>
        <begin position="21"/>
        <end position="39"/>
    </location>
</feature>
<keyword evidence="1" id="KW-0812">Transmembrane</keyword>
<feature type="transmembrane region" description="Helical" evidence="1">
    <location>
        <begin position="204"/>
        <end position="225"/>
    </location>
</feature>
<dbReference type="PANTHER" id="PTHR30590:SF2">
    <property type="entry name" value="INNER MEMBRANE PROTEIN"/>
    <property type="match status" value="1"/>
</dbReference>
<reference evidence="4 6" key="2">
    <citation type="submission" date="2019-07" db="EMBL/GenBank/DDBJ databases">
        <title>Whole genome shotgun sequence of Kocuria flava NBRC 107626.</title>
        <authorList>
            <person name="Hosoyama A."/>
            <person name="Uohara A."/>
            <person name="Ohji S."/>
            <person name="Ichikawa N."/>
        </authorList>
    </citation>
    <scope>NUCLEOTIDE SEQUENCE [LARGE SCALE GENOMIC DNA]</scope>
    <source>
        <strain evidence="4 6">NBRC 107626</strain>
    </source>
</reference>
<feature type="transmembrane region" description="Helical" evidence="1">
    <location>
        <begin position="113"/>
        <end position="146"/>
    </location>
</feature>
<dbReference type="EMBL" id="CP013254">
    <property type="protein sequence ID" value="ALU38488.1"/>
    <property type="molecule type" value="Genomic_DNA"/>
</dbReference>
<feature type="transmembrane region" description="Helical" evidence="1">
    <location>
        <begin position="153"/>
        <end position="176"/>
    </location>
</feature>
<accession>A0A0U3HCK2</accession>
<evidence type="ECO:0000256" key="1">
    <source>
        <dbReference type="SAM" id="Phobius"/>
    </source>
</evidence>
<feature type="transmembrane region" description="Helical" evidence="1">
    <location>
        <begin position="274"/>
        <end position="299"/>
    </location>
</feature>
<dbReference type="InterPro" id="IPR052529">
    <property type="entry name" value="Bact_Transport_Assoc"/>
</dbReference>